<protein>
    <recommendedName>
        <fullName evidence="3">isochorismate synthase</fullName>
        <ecNumber evidence="3">5.4.4.2</ecNumber>
    </recommendedName>
</protein>
<dbReference type="InterPro" id="IPR004561">
    <property type="entry name" value="IsoChor_synthase"/>
</dbReference>
<proteinExistence type="inferred from homology"/>
<evidence type="ECO:0000256" key="4">
    <source>
        <dbReference type="ARBA" id="ARBA00022842"/>
    </source>
</evidence>
<dbReference type="EMBL" id="JASCZI010090698">
    <property type="protein sequence ID" value="MED6145178.1"/>
    <property type="molecule type" value="Genomic_DNA"/>
</dbReference>
<dbReference type="InterPro" id="IPR005801">
    <property type="entry name" value="ADC_synthase"/>
</dbReference>
<evidence type="ECO:0000256" key="5">
    <source>
        <dbReference type="ARBA" id="ARBA00023235"/>
    </source>
</evidence>
<keyword evidence="8" id="KW-1185">Reference proteome</keyword>
<dbReference type="Pfam" id="PF00425">
    <property type="entry name" value="Chorismate_bind"/>
    <property type="match status" value="1"/>
</dbReference>
<comment type="catalytic activity">
    <reaction evidence="1">
        <text>chorismate = isochorismate</text>
        <dbReference type="Rhea" id="RHEA:18985"/>
        <dbReference type="ChEBI" id="CHEBI:29748"/>
        <dbReference type="ChEBI" id="CHEBI:29780"/>
        <dbReference type="EC" id="5.4.4.2"/>
    </reaction>
</comment>
<keyword evidence="5" id="KW-0413">Isomerase</keyword>
<evidence type="ECO:0000256" key="2">
    <source>
        <dbReference type="ARBA" id="ARBA00005297"/>
    </source>
</evidence>
<sequence>MALYSLKMAVSKMKSEPPFRSSSGIVRLQVPIEEEEVEAIDWLHSQNHLLLPRCFFSGREHNSCDSNGRSLVSVAGVGSAVFFCQPHPFSYWDWISIRRFLSESCPLIRAYGAMRFNAKAKVSSEWLPFGSFYFMIPQVSASVVRFPKQAPPTLILSRHDIPSKIDWDIAVNRALEMIKKNNSLLTKVVLARSTRVVPTTSIDPLAWLACLTVESEKAYQFLLQPPNAPAFIGNTPEQLFHRKWLHITSEALAGTRARGVSMALDRQIELDLLTSPKDDIEFTIVRDTIRRKLEGVCEKVVIKPKKMIRKLPRIQHLFAQLSGRLRSEEDEFEILSSLHPSPAVCGFPTEEAQLLIAKTEVFDRGMYAGPVGWFGGGESEFAVGIRSALVEKDHGALIYAGTGIVEGSNPYLEWDELELKTSQFTKLLKLDLPLRQKVDIK</sequence>
<comment type="similarity">
    <text evidence="2">Belongs to the isochorismate synthase family.</text>
</comment>
<dbReference type="EC" id="5.4.4.2" evidence="3"/>
<keyword evidence="4" id="KW-0460">Magnesium</keyword>
<reference evidence="7 8" key="1">
    <citation type="journal article" date="2023" name="Plants (Basel)">
        <title>Bridging the Gap: Combining Genomics and Transcriptomics Approaches to Understand Stylosanthes scabra, an Orphan Legume from the Brazilian Caatinga.</title>
        <authorList>
            <person name="Ferreira-Neto J.R.C."/>
            <person name="da Silva M.D."/>
            <person name="Binneck E."/>
            <person name="de Melo N.F."/>
            <person name="da Silva R.H."/>
            <person name="de Melo A.L.T.M."/>
            <person name="Pandolfi V."/>
            <person name="Bustamante F.O."/>
            <person name="Brasileiro-Vidal A.C."/>
            <person name="Benko-Iseppon A.M."/>
        </authorList>
    </citation>
    <scope>NUCLEOTIDE SEQUENCE [LARGE SCALE GENOMIC DNA]</scope>
    <source>
        <tissue evidence="7">Leaves</tissue>
    </source>
</reference>
<dbReference type="NCBIfam" id="TIGR00543">
    <property type="entry name" value="isochor_syn"/>
    <property type="match status" value="1"/>
</dbReference>
<evidence type="ECO:0000256" key="3">
    <source>
        <dbReference type="ARBA" id="ARBA00012824"/>
    </source>
</evidence>
<dbReference type="InterPro" id="IPR015890">
    <property type="entry name" value="Chorismate_C"/>
</dbReference>
<dbReference type="PANTHER" id="PTHR47253">
    <property type="match status" value="1"/>
</dbReference>
<dbReference type="InterPro" id="IPR044250">
    <property type="entry name" value="MenF-like"/>
</dbReference>
<dbReference type="Gene3D" id="3.60.120.10">
    <property type="entry name" value="Anthranilate synthase"/>
    <property type="match status" value="1"/>
</dbReference>
<comment type="caution">
    <text evidence="7">The sequence shown here is derived from an EMBL/GenBank/DDBJ whole genome shotgun (WGS) entry which is preliminary data.</text>
</comment>
<name>A0ABU6TB98_9FABA</name>
<evidence type="ECO:0000256" key="1">
    <source>
        <dbReference type="ARBA" id="ARBA00000799"/>
    </source>
</evidence>
<dbReference type="Proteomes" id="UP001341840">
    <property type="component" value="Unassembled WGS sequence"/>
</dbReference>
<gene>
    <name evidence="7" type="ORF">PIB30_022637</name>
</gene>
<accession>A0ABU6TB98</accession>
<organism evidence="7 8">
    <name type="scientific">Stylosanthes scabra</name>
    <dbReference type="NCBI Taxonomy" id="79078"/>
    <lineage>
        <taxon>Eukaryota</taxon>
        <taxon>Viridiplantae</taxon>
        <taxon>Streptophyta</taxon>
        <taxon>Embryophyta</taxon>
        <taxon>Tracheophyta</taxon>
        <taxon>Spermatophyta</taxon>
        <taxon>Magnoliopsida</taxon>
        <taxon>eudicotyledons</taxon>
        <taxon>Gunneridae</taxon>
        <taxon>Pentapetalae</taxon>
        <taxon>rosids</taxon>
        <taxon>fabids</taxon>
        <taxon>Fabales</taxon>
        <taxon>Fabaceae</taxon>
        <taxon>Papilionoideae</taxon>
        <taxon>50 kb inversion clade</taxon>
        <taxon>dalbergioids sensu lato</taxon>
        <taxon>Dalbergieae</taxon>
        <taxon>Pterocarpus clade</taxon>
        <taxon>Stylosanthes</taxon>
    </lineage>
</organism>
<evidence type="ECO:0000313" key="7">
    <source>
        <dbReference type="EMBL" id="MED6145178.1"/>
    </source>
</evidence>
<evidence type="ECO:0000313" key="8">
    <source>
        <dbReference type="Proteomes" id="UP001341840"/>
    </source>
</evidence>
<dbReference type="SUPFAM" id="SSF56322">
    <property type="entry name" value="ADC synthase"/>
    <property type="match status" value="1"/>
</dbReference>
<evidence type="ECO:0000259" key="6">
    <source>
        <dbReference type="Pfam" id="PF00425"/>
    </source>
</evidence>
<feature type="domain" description="Chorismate-utilising enzyme C-terminal" evidence="6">
    <location>
        <begin position="165"/>
        <end position="420"/>
    </location>
</feature>
<dbReference type="PANTHER" id="PTHR47253:SF4">
    <property type="entry name" value="ISOCHORISMATE SYNTHASE 2, CHLOROPLASTIC"/>
    <property type="match status" value="1"/>
</dbReference>